<dbReference type="InterPro" id="IPR033121">
    <property type="entry name" value="PEPTIDASE_A1"/>
</dbReference>
<evidence type="ECO:0000256" key="8">
    <source>
        <dbReference type="SAM" id="MobiDB-lite"/>
    </source>
</evidence>
<organism evidence="11 12">
    <name type="scientific">Beta vulgaris subsp. vulgaris</name>
    <name type="common">Beet</name>
    <dbReference type="NCBI Taxonomy" id="3555"/>
    <lineage>
        <taxon>Eukaryota</taxon>
        <taxon>Viridiplantae</taxon>
        <taxon>Streptophyta</taxon>
        <taxon>Embryophyta</taxon>
        <taxon>Tracheophyta</taxon>
        <taxon>Spermatophyta</taxon>
        <taxon>Magnoliopsida</taxon>
        <taxon>eudicotyledons</taxon>
        <taxon>Gunneridae</taxon>
        <taxon>Pentapetalae</taxon>
        <taxon>Caryophyllales</taxon>
        <taxon>Chenopodiaceae</taxon>
        <taxon>Betoideae</taxon>
        <taxon>Beta</taxon>
    </lineage>
</organism>
<dbReference type="EMBL" id="KQ090219">
    <property type="protein sequence ID" value="KMS99364.1"/>
    <property type="molecule type" value="Genomic_DNA"/>
</dbReference>
<dbReference type="InterPro" id="IPR032799">
    <property type="entry name" value="TAXi_C"/>
</dbReference>
<protein>
    <recommendedName>
        <fullName evidence="10">Peptidase A1 domain-containing protein</fullName>
    </recommendedName>
</protein>
<evidence type="ECO:0000256" key="9">
    <source>
        <dbReference type="SAM" id="SignalP"/>
    </source>
</evidence>
<dbReference type="SUPFAM" id="SSF50630">
    <property type="entry name" value="Acid proteases"/>
    <property type="match status" value="1"/>
</dbReference>
<dbReference type="PANTHER" id="PTHR13683:SF750">
    <property type="entry name" value="ASPARTYL PROTEASE AED1"/>
    <property type="match status" value="1"/>
</dbReference>
<keyword evidence="2" id="KW-0645">Protease</keyword>
<evidence type="ECO:0000256" key="2">
    <source>
        <dbReference type="ARBA" id="ARBA00022670"/>
    </source>
</evidence>
<feature type="region of interest" description="Disordered" evidence="8">
    <location>
        <begin position="75"/>
        <end position="123"/>
    </location>
</feature>
<dbReference type="PRINTS" id="PR00792">
    <property type="entry name" value="PEPSIN"/>
</dbReference>
<feature type="active site" evidence="7">
    <location>
        <position position="399"/>
    </location>
</feature>
<keyword evidence="3 9" id="KW-0732">Signal</keyword>
<evidence type="ECO:0000256" key="6">
    <source>
        <dbReference type="ARBA" id="ARBA00023157"/>
    </source>
</evidence>
<dbReference type="OrthoDB" id="2747330at2759"/>
<dbReference type="OMA" id="AKMSKYP"/>
<feature type="compositionally biased region" description="Basic and acidic residues" evidence="8">
    <location>
        <begin position="110"/>
        <end position="123"/>
    </location>
</feature>
<dbReference type="Pfam" id="PF14543">
    <property type="entry name" value="TAXi_N"/>
    <property type="match status" value="1"/>
</dbReference>
<dbReference type="KEGG" id="bvg:104905986"/>
<evidence type="ECO:0000256" key="5">
    <source>
        <dbReference type="ARBA" id="ARBA00022801"/>
    </source>
</evidence>
<dbReference type="PROSITE" id="PS51767">
    <property type="entry name" value="PEPTIDASE_A1"/>
    <property type="match status" value="1"/>
</dbReference>
<evidence type="ECO:0000313" key="11">
    <source>
        <dbReference type="EMBL" id="KMS99364.1"/>
    </source>
</evidence>
<evidence type="ECO:0000256" key="4">
    <source>
        <dbReference type="ARBA" id="ARBA00022750"/>
    </source>
</evidence>
<feature type="active site" evidence="7">
    <location>
        <position position="196"/>
    </location>
</feature>
<dbReference type="InterPro" id="IPR021109">
    <property type="entry name" value="Peptidase_aspartic_dom_sf"/>
</dbReference>
<keyword evidence="12" id="KW-1185">Reference proteome</keyword>
<evidence type="ECO:0000256" key="3">
    <source>
        <dbReference type="ARBA" id="ARBA00022729"/>
    </source>
</evidence>
<dbReference type="GO" id="GO:0004190">
    <property type="term" value="F:aspartic-type endopeptidase activity"/>
    <property type="evidence" value="ECO:0007669"/>
    <property type="project" value="UniProtKB-KW"/>
</dbReference>
<reference evidence="11 12" key="1">
    <citation type="journal article" date="2014" name="Nature">
        <title>The genome of the recently domesticated crop plant sugar beet (Beta vulgaris).</title>
        <authorList>
            <person name="Dohm J.C."/>
            <person name="Minoche A.E."/>
            <person name="Holtgrawe D."/>
            <person name="Capella-Gutierrez S."/>
            <person name="Zakrzewski F."/>
            <person name="Tafer H."/>
            <person name="Rupp O."/>
            <person name="Sorensen T.R."/>
            <person name="Stracke R."/>
            <person name="Reinhardt R."/>
            <person name="Goesmann A."/>
            <person name="Kraft T."/>
            <person name="Schulz B."/>
            <person name="Stadler P.F."/>
            <person name="Schmidt T."/>
            <person name="Gabaldon T."/>
            <person name="Lehrach H."/>
            <person name="Weisshaar B."/>
            <person name="Himmelbauer H."/>
        </authorList>
    </citation>
    <scope>NUCLEOTIDE SEQUENCE [LARGE SCALE GENOMIC DNA]</scope>
    <source>
        <tissue evidence="11">Taproot</tissue>
    </source>
</reference>
<evidence type="ECO:0000256" key="1">
    <source>
        <dbReference type="ARBA" id="ARBA00007447"/>
    </source>
</evidence>
<sequence>MATIILIPTIKWFLSLSLALLLLSISNSHWFIKAEDHVVVGDGKVNNKATDKPQSLELKYHSHHIVQVTSLLPSTDEESCNASPKERRRRGNSLEVSHRHGPCSTLQLDKSSRPSHADILEHDEERVDSIRGRVNPKLVEIDSFSLHKKPKVPKKDTVKQKTVGLPVKSGSTIGSGNYIVTIGLGTPRKDLTLIFDTGSDFTWTQCAPCKKSCYKQREPVFDPSKSSTYSNITCSSTLCSEVRSATSASPGCSSSTCIYGIQYGDSSFSVGFFAKDTLSLGPHDTVPNFYFGCGENNQGLFGGSAGLLGLGRNQLSVMSQCASTYGKYFSYCLPSKSSSTGHLTFGKGGTYSKSITYTPLTSSSSGPSFYFIELQGFTVGGQKLSISPSVFSEGGTLIDSGTVISRLQPDAYTALQSAFDKAMSKYPKAPALSILDTCYDLTNYTTITVPKIGLVFSGGAEVVLPPSGIFYVKDLSQVCLAFAGNSDPSDVGILGNVQQLGFDVVYDVAGGKLGFGPGGCL</sequence>
<feature type="domain" description="Peptidase A1" evidence="10">
    <location>
        <begin position="178"/>
        <end position="516"/>
    </location>
</feature>
<dbReference type="FunFam" id="2.40.70.10:FF:000013">
    <property type="entry name" value="Aspartyl protease AED1"/>
    <property type="match status" value="1"/>
</dbReference>
<dbReference type="CDD" id="cd05472">
    <property type="entry name" value="cnd41_like"/>
    <property type="match status" value="1"/>
</dbReference>
<dbReference type="AlphaFoldDB" id="A0A0J8BDE2"/>
<proteinExistence type="inferred from homology"/>
<accession>A0A0J8BDE2</accession>
<evidence type="ECO:0000313" key="12">
    <source>
        <dbReference type="Proteomes" id="UP000035740"/>
    </source>
</evidence>
<dbReference type="Gene3D" id="2.40.70.10">
    <property type="entry name" value="Acid Proteases"/>
    <property type="match status" value="2"/>
</dbReference>
<dbReference type="PANTHER" id="PTHR13683">
    <property type="entry name" value="ASPARTYL PROTEASES"/>
    <property type="match status" value="1"/>
</dbReference>
<keyword evidence="6" id="KW-1015">Disulfide bond</keyword>
<dbReference type="InterPro" id="IPR032861">
    <property type="entry name" value="TAXi_N"/>
</dbReference>
<name>A0A0J8BDE2_BETVV</name>
<dbReference type="Pfam" id="PF14541">
    <property type="entry name" value="TAXi_C"/>
    <property type="match status" value="1"/>
</dbReference>
<keyword evidence="5" id="KW-0378">Hydrolase</keyword>
<dbReference type="Gramene" id="KMS99364">
    <property type="protein sequence ID" value="KMS99364"/>
    <property type="gene ID" value="BVRB_2g044890"/>
</dbReference>
<keyword evidence="4" id="KW-0064">Aspartyl protease</keyword>
<dbReference type="InterPro" id="IPR033873">
    <property type="entry name" value="CND41-like"/>
</dbReference>
<dbReference type="Proteomes" id="UP000035740">
    <property type="component" value="Unassembled WGS sequence"/>
</dbReference>
<evidence type="ECO:0000259" key="10">
    <source>
        <dbReference type="PROSITE" id="PS51767"/>
    </source>
</evidence>
<dbReference type="eggNOG" id="KOG1339">
    <property type="taxonomic scope" value="Eukaryota"/>
</dbReference>
<dbReference type="FunFam" id="2.40.70.10:FF:000021">
    <property type="entry name" value="Aspartyl protease AED1"/>
    <property type="match status" value="1"/>
</dbReference>
<dbReference type="InterPro" id="IPR001461">
    <property type="entry name" value="Aspartic_peptidase_A1"/>
</dbReference>
<comment type="similarity">
    <text evidence="1">Belongs to the peptidase A1 family.</text>
</comment>
<evidence type="ECO:0000256" key="7">
    <source>
        <dbReference type="PIRSR" id="PIRSR601461-1"/>
    </source>
</evidence>
<feature type="signal peptide" evidence="9">
    <location>
        <begin position="1"/>
        <end position="28"/>
    </location>
</feature>
<gene>
    <name evidence="11" type="ORF">BVRB_2g044890</name>
</gene>
<feature type="chain" id="PRO_5005294640" description="Peptidase A1 domain-containing protein" evidence="9">
    <location>
        <begin position="29"/>
        <end position="521"/>
    </location>
</feature>
<dbReference type="GO" id="GO:0006508">
    <property type="term" value="P:proteolysis"/>
    <property type="evidence" value="ECO:0007669"/>
    <property type="project" value="UniProtKB-KW"/>
</dbReference>